<accession>A0A2R6S617</accession>
<feature type="region of interest" description="Disordered" evidence="1">
    <location>
        <begin position="10"/>
        <end position="122"/>
    </location>
</feature>
<evidence type="ECO:0000313" key="2">
    <source>
        <dbReference type="EMBL" id="PSS37734.1"/>
    </source>
</evidence>
<evidence type="ECO:0000256" key="1">
    <source>
        <dbReference type="SAM" id="MobiDB-lite"/>
    </source>
</evidence>
<feature type="compositionally biased region" description="Basic and acidic residues" evidence="1">
    <location>
        <begin position="63"/>
        <end position="87"/>
    </location>
</feature>
<dbReference type="OrthoDB" id="2414538at2759"/>
<dbReference type="STRING" id="98765.A0A2R6S617"/>
<feature type="region of interest" description="Disordered" evidence="1">
    <location>
        <begin position="243"/>
        <end position="267"/>
    </location>
</feature>
<sequence>MFCEFRQNYDAIQSSSEASRSLGEQIHDPLSPNVKFDSKHNEDERGMLQECAYSPRTPPFHISSHDENAADEKREGSTHAQDDFEMRPRKRQRLSSVPPSVNALPSSLPASSSHITSSRPFGTPFPRIKAQASTNIRVYTYAATPPSVSELLSSLQAHGIPTKIYQDPWYSIESDAPEHPREYAGLVYHLKGGTGTSILKEWSSTEDTTQKDIKLHPDGISGWEYASAPPSTKEVRRWLEFNKLPSPVRKPKKPSQARLSPPAHQHN</sequence>
<dbReference type="AlphaFoldDB" id="A0A2R6S617"/>
<gene>
    <name evidence="2" type="ORF">PHLCEN_2v427</name>
</gene>
<feature type="compositionally biased region" description="Basic and acidic residues" evidence="1">
    <location>
        <begin position="36"/>
        <end position="47"/>
    </location>
</feature>
<dbReference type="EMBL" id="MLYV02000032">
    <property type="protein sequence ID" value="PSS37734.1"/>
    <property type="molecule type" value="Genomic_DNA"/>
</dbReference>
<evidence type="ECO:0000313" key="3">
    <source>
        <dbReference type="Proteomes" id="UP000186601"/>
    </source>
</evidence>
<feature type="compositionally biased region" description="Low complexity" evidence="1">
    <location>
        <begin position="94"/>
        <end position="113"/>
    </location>
</feature>
<reference evidence="2 3" key="1">
    <citation type="submission" date="2018-02" db="EMBL/GenBank/DDBJ databases">
        <title>Genome sequence of the basidiomycete white-rot fungus Phlebia centrifuga.</title>
        <authorList>
            <person name="Granchi Z."/>
            <person name="Peng M."/>
            <person name="de Vries R.P."/>
            <person name="Hilden K."/>
            <person name="Makela M.R."/>
            <person name="Grigoriev I."/>
            <person name="Riley R."/>
        </authorList>
    </citation>
    <scope>NUCLEOTIDE SEQUENCE [LARGE SCALE GENOMIC DNA]</scope>
    <source>
        <strain evidence="2 3">FBCC195</strain>
    </source>
</reference>
<organism evidence="2 3">
    <name type="scientific">Hermanssonia centrifuga</name>
    <dbReference type="NCBI Taxonomy" id="98765"/>
    <lineage>
        <taxon>Eukaryota</taxon>
        <taxon>Fungi</taxon>
        <taxon>Dikarya</taxon>
        <taxon>Basidiomycota</taxon>
        <taxon>Agaricomycotina</taxon>
        <taxon>Agaricomycetes</taxon>
        <taxon>Polyporales</taxon>
        <taxon>Meruliaceae</taxon>
        <taxon>Hermanssonia</taxon>
    </lineage>
</organism>
<feature type="compositionally biased region" description="Polar residues" evidence="1">
    <location>
        <begin position="10"/>
        <end position="19"/>
    </location>
</feature>
<name>A0A2R6S617_9APHY</name>
<dbReference type="Proteomes" id="UP000186601">
    <property type="component" value="Unassembled WGS sequence"/>
</dbReference>
<protein>
    <submittedName>
        <fullName evidence="2">Uncharacterized protein</fullName>
    </submittedName>
</protein>
<proteinExistence type="predicted"/>
<keyword evidence="3" id="KW-1185">Reference proteome</keyword>
<comment type="caution">
    <text evidence="2">The sequence shown here is derived from an EMBL/GenBank/DDBJ whole genome shotgun (WGS) entry which is preliminary data.</text>
</comment>